<dbReference type="AlphaFoldDB" id="A0A4Z2BYA0"/>
<dbReference type="PANTHER" id="PTHR15427">
    <property type="entry name" value="EMILIN ELASTIN MICROFIBRIL INTERFACE-LOCATED PROTEIN ELASTIN MICROFIBRIL INTERFACER"/>
    <property type="match status" value="1"/>
</dbReference>
<feature type="domain" description="EMI" evidence="11">
    <location>
        <begin position="44"/>
        <end position="121"/>
    </location>
</feature>
<dbReference type="PANTHER" id="PTHR15427:SF5">
    <property type="entry name" value="EMILIN-2"/>
    <property type="match status" value="1"/>
</dbReference>
<feature type="signal peptide" evidence="9">
    <location>
        <begin position="1"/>
        <end position="22"/>
    </location>
</feature>
<feature type="chain" id="PRO_5021315739" description="EMI domain-containing protein" evidence="9">
    <location>
        <begin position="23"/>
        <end position="1011"/>
    </location>
</feature>
<dbReference type="SMART" id="SM00110">
    <property type="entry name" value="C1Q"/>
    <property type="match status" value="1"/>
</dbReference>
<dbReference type="Pfam" id="PF07546">
    <property type="entry name" value="EMI"/>
    <property type="match status" value="1"/>
</dbReference>
<dbReference type="InterPro" id="IPR008983">
    <property type="entry name" value="Tumour_necrosis_fac-like_dom"/>
</dbReference>
<dbReference type="PROSITE" id="PS50871">
    <property type="entry name" value="C1Q"/>
    <property type="match status" value="1"/>
</dbReference>
<sequence>MKLDPRVLTHLHLFITLTLVCGTPLQYDMYQGRAYSGAESRHRNRNWCAHIVHKNVSCAVVGGTESFMQPEVLPCPPELPNCAQQVIYQTHFRPTYKLAYKLLTQLEWRCCPGYQGYDCREPRDVKQLQAEPFQHVPSPSAQNPSSKGQPGHRPPSGHHNTQHLEDEVQRLSQMVLDMQARMTDMSSSLRLDFQEDASKMLVSLMNNLRQPASARGAETQTVEVQDLSFPTSGMDEVMNRISQVADNLESKSSTLEELVGRVSRHDGQIHLLMEAAQNHLPTPPPAAPASDKELRDYLDKKIEALREELMGGMDIKLADLKNSCDYKILSVQEQCEGQETNYLSLAELIESKEADLRDEIQDLKAKLVVPGNQSSLSSDSVLARLDNLESRLNSSDKNKLAQCCAEEKLKLEHTEAINDLRENLEDKLVSLEDRLSTMLLDTSTIVQSPGQTDDQNALQINLNSMKSSIQALKNRYDVLDQLCSKECNAKSTVLEDIKRDVEGCRSDVNAMVTRLETQMKDGRATERLHLNFTTSIEDLRDTLSHLKGRTDGLEGLLLDIAHQHSQTPQSLNSTRGRDQGKIDQTQHHDLRNRLEEAGRKGDCCKEPAEDIRKEISRMDSRMATVESLCLKLDPISASLERIKEGMNKHVNALWTCVDQLNGTVQAQAIDIGGMTGTCQNLQKIVSNLEVLLLPDFNPGTNGLKTVLHVELTWVLWVKSQSMFNHKTFLTFLSCSICSSYSPGAEATADNAGGPHRPSQSIPVPLGPMDATLPPPPVMETGEAGPPGKMTATSKLPKGVDGSMMPVKGFAGAPGGEPLFLLDRCGPAPQQQPSQSCPALRSEFIPPYTCLPWLPGVLTMQILCSDERVSFSAGLTLQLLGEVGTIPFNKVLVNDGGHYDAITGVFTAPSDGRYLVTAVLTAQRGERVEAVLSASNRSVQKLDSAGFPSGSAAPPSHGCDCNSAASLSLVVPLRRADRLELILTAGKLAVSDPPEVLSSFSAVLLYQNPSKR</sequence>
<organism evidence="12 13">
    <name type="scientific">Takifugu bimaculatus</name>
    <dbReference type="NCBI Taxonomy" id="433685"/>
    <lineage>
        <taxon>Eukaryota</taxon>
        <taxon>Metazoa</taxon>
        <taxon>Chordata</taxon>
        <taxon>Craniata</taxon>
        <taxon>Vertebrata</taxon>
        <taxon>Euteleostomi</taxon>
        <taxon>Actinopterygii</taxon>
        <taxon>Neopterygii</taxon>
        <taxon>Teleostei</taxon>
        <taxon>Neoteleostei</taxon>
        <taxon>Acanthomorphata</taxon>
        <taxon>Eupercaria</taxon>
        <taxon>Tetraodontiformes</taxon>
        <taxon>Tetradontoidea</taxon>
        <taxon>Tetraodontidae</taxon>
        <taxon>Takifugu</taxon>
    </lineage>
</organism>
<dbReference type="Proteomes" id="UP000516260">
    <property type="component" value="Chromosome 17"/>
</dbReference>
<comment type="caution">
    <text evidence="12">The sequence shown here is derived from an EMBL/GenBank/DDBJ whole genome shotgun (WGS) entry which is preliminary data.</text>
</comment>
<keyword evidence="3" id="KW-0272">Extracellular matrix</keyword>
<feature type="coiled-coil region" evidence="7">
    <location>
        <begin position="414"/>
        <end position="482"/>
    </location>
</feature>
<evidence type="ECO:0000256" key="5">
    <source>
        <dbReference type="ARBA" id="ARBA00023054"/>
    </source>
</evidence>
<feature type="compositionally biased region" description="Polar residues" evidence="8">
    <location>
        <begin position="564"/>
        <end position="574"/>
    </location>
</feature>
<dbReference type="InterPro" id="IPR001073">
    <property type="entry name" value="C1q_dom"/>
</dbReference>
<name>A0A4Z2BYA0_9TELE</name>
<gene>
    <name evidence="12" type="ORF">fugu_016207</name>
</gene>
<feature type="region of interest" description="Disordered" evidence="8">
    <location>
        <begin position="135"/>
        <end position="162"/>
    </location>
</feature>
<evidence type="ECO:0000256" key="2">
    <source>
        <dbReference type="ARBA" id="ARBA00022525"/>
    </source>
</evidence>
<evidence type="ECO:0000256" key="6">
    <source>
        <dbReference type="ARBA" id="ARBA00023157"/>
    </source>
</evidence>
<dbReference type="Pfam" id="PF00386">
    <property type="entry name" value="C1q"/>
    <property type="match status" value="1"/>
</dbReference>
<feature type="compositionally biased region" description="Polar residues" evidence="8">
    <location>
        <begin position="137"/>
        <end position="148"/>
    </location>
</feature>
<feature type="region of interest" description="Disordered" evidence="8">
    <location>
        <begin position="745"/>
        <end position="787"/>
    </location>
</feature>
<comment type="subcellular location">
    <subcellularLocation>
        <location evidence="1">Secreted</location>
        <location evidence="1">Extracellular space</location>
        <location evidence="1">Extracellular matrix</location>
    </subcellularLocation>
</comment>
<dbReference type="SUPFAM" id="SSF49842">
    <property type="entry name" value="TNF-like"/>
    <property type="match status" value="1"/>
</dbReference>
<dbReference type="PROSITE" id="PS51041">
    <property type="entry name" value="EMI"/>
    <property type="match status" value="1"/>
</dbReference>
<proteinExistence type="predicted"/>
<reference evidence="12 13" key="1">
    <citation type="submission" date="2019-04" db="EMBL/GenBank/DDBJ databases">
        <title>The sequence and de novo assembly of Takifugu bimaculatus genome using PacBio and Hi-C technologies.</title>
        <authorList>
            <person name="Xu P."/>
            <person name="Liu B."/>
            <person name="Zhou Z."/>
        </authorList>
    </citation>
    <scope>NUCLEOTIDE SEQUENCE [LARGE SCALE GENOMIC DNA]</scope>
    <source>
        <strain evidence="12">TB-2018</strain>
        <tissue evidence="12">Muscle</tissue>
    </source>
</reference>
<evidence type="ECO:0000256" key="7">
    <source>
        <dbReference type="SAM" id="Coils"/>
    </source>
</evidence>
<keyword evidence="4 9" id="KW-0732">Signal</keyword>
<keyword evidence="5 7" id="KW-0175">Coiled coil</keyword>
<evidence type="ECO:0000259" key="10">
    <source>
        <dbReference type="PROSITE" id="PS50871"/>
    </source>
</evidence>
<evidence type="ECO:0000256" key="1">
    <source>
        <dbReference type="ARBA" id="ARBA00004498"/>
    </source>
</evidence>
<protein>
    <recommendedName>
        <fullName evidence="14">EMI domain-containing protein</fullName>
    </recommendedName>
</protein>
<feature type="compositionally biased region" description="Basic and acidic residues" evidence="8">
    <location>
        <begin position="575"/>
        <end position="587"/>
    </location>
</feature>
<evidence type="ECO:0008006" key="14">
    <source>
        <dbReference type="Google" id="ProtNLM"/>
    </source>
</evidence>
<evidence type="ECO:0000313" key="13">
    <source>
        <dbReference type="Proteomes" id="UP000516260"/>
    </source>
</evidence>
<evidence type="ECO:0000256" key="8">
    <source>
        <dbReference type="SAM" id="MobiDB-lite"/>
    </source>
</evidence>
<feature type="domain" description="C1q" evidence="10">
    <location>
        <begin position="863"/>
        <end position="1010"/>
    </location>
</feature>
<evidence type="ECO:0000256" key="3">
    <source>
        <dbReference type="ARBA" id="ARBA00022530"/>
    </source>
</evidence>
<feature type="region of interest" description="Disordered" evidence="8">
    <location>
        <begin position="564"/>
        <end position="587"/>
    </location>
</feature>
<evidence type="ECO:0000256" key="9">
    <source>
        <dbReference type="SAM" id="SignalP"/>
    </source>
</evidence>
<dbReference type="InterPro" id="IPR011489">
    <property type="entry name" value="EMI_domain"/>
</dbReference>
<evidence type="ECO:0000256" key="4">
    <source>
        <dbReference type="ARBA" id="ARBA00022729"/>
    </source>
</evidence>
<accession>A0A4Z2BYA0</accession>
<dbReference type="EMBL" id="SWLE01000009">
    <property type="protein sequence ID" value="TNM96546.1"/>
    <property type="molecule type" value="Genomic_DNA"/>
</dbReference>
<keyword evidence="6" id="KW-1015">Disulfide bond</keyword>
<evidence type="ECO:0000313" key="12">
    <source>
        <dbReference type="EMBL" id="TNM96546.1"/>
    </source>
</evidence>
<evidence type="ECO:0000259" key="11">
    <source>
        <dbReference type="PROSITE" id="PS51041"/>
    </source>
</evidence>
<keyword evidence="13" id="KW-1185">Reference proteome</keyword>
<keyword evidence="2" id="KW-0964">Secreted</keyword>
<dbReference type="Gene3D" id="2.60.120.40">
    <property type="match status" value="1"/>
</dbReference>
<dbReference type="InterPro" id="IPR050392">
    <property type="entry name" value="Collagen/C1q_domain"/>
</dbReference>